<dbReference type="PANTHER" id="PTHR33989">
    <property type="match status" value="1"/>
</dbReference>
<dbReference type="PANTHER" id="PTHR33989:SF4">
    <property type="entry name" value="PTS SYSTEM N,N'-DIACETYLCHITOBIOSE-SPECIFIC EIIC COMPONENT"/>
    <property type="match status" value="1"/>
</dbReference>
<dbReference type="EMBL" id="FOCC01000011">
    <property type="protein sequence ID" value="SEM86600.1"/>
    <property type="molecule type" value="Genomic_DNA"/>
</dbReference>
<comment type="caution">
    <text evidence="2">The sequence shown here is derived from an EMBL/GenBank/DDBJ whole genome shotgun (WGS) entry which is preliminary data.</text>
</comment>
<gene>
    <name evidence="2" type="ORF">SAMN05216431_11120</name>
</gene>
<feature type="transmembrane region" description="Helical" evidence="1">
    <location>
        <begin position="125"/>
        <end position="149"/>
    </location>
</feature>
<proteinExistence type="predicted"/>
<organism evidence="2 3">
    <name type="scientific">Ligilactobacillus ruminis</name>
    <dbReference type="NCBI Taxonomy" id="1623"/>
    <lineage>
        <taxon>Bacteria</taxon>
        <taxon>Bacillati</taxon>
        <taxon>Bacillota</taxon>
        <taxon>Bacilli</taxon>
        <taxon>Lactobacillales</taxon>
        <taxon>Lactobacillaceae</taxon>
        <taxon>Ligilactobacillus</taxon>
    </lineage>
</organism>
<accession>A0ABY1ACV9</accession>
<feature type="transmembrane region" description="Helical" evidence="1">
    <location>
        <begin position="356"/>
        <end position="377"/>
    </location>
</feature>
<reference evidence="2 3" key="1">
    <citation type="submission" date="2016-10" db="EMBL/GenBank/DDBJ databases">
        <authorList>
            <person name="Varghese N."/>
            <person name="Submissions S."/>
        </authorList>
    </citation>
    <scope>NUCLEOTIDE SEQUENCE [LARGE SCALE GENOMIC DNA]</scope>
    <source>
        <strain evidence="2 3">WC1T17</strain>
    </source>
</reference>
<feature type="transmembrane region" description="Helical" evidence="1">
    <location>
        <begin position="20"/>
        <end position="37"/>
    </location>
</feature>
<name>A0ABY1ACV9_9LACO</name>
<evidence type="ECO:0000313" key="3">
    <source>
        <dbReference type="Proteomes" id="UP000182089"/>
    </source>
</evidence>
<sequence>MGKFNFKHQILFFKVIQHSLKAVFYFVLIGGLATVILETTGGEDSFFGFDLPAGLSQLLRSVRQATSGLAALLCAYQAAFYTLELEGKKGHAGATAGLAGYLLVCLEPKGQTYSFSQPLLGENGIFLALVYGYVCGKLFSFSQSFLAYVSKKCHKQTVPQATWLPLGVNLLLALGLNQIRQFLVTDLWFTSHAQGGLAIIFLSLQSALEKWLGLLGLADADSFFEDITVTQNFHYALKHYGQLSQVPTPITAYSSYYCYGKLALLGLVIALFYLGYQKMGWLCLVPSFWGYDLAVNTGVPVILNPFLLIPSLLVPALNTVIAMVGIKSRVISPGVYPPLDGTPIILRSFVATNGQVSSLVFSLWITLLDSLVFYLWIKKRGSVC</sequence>
<keyword evidence="1" id="KW-0472">Membrane</keyword>
<evidence type="ECO:0000313" key="2">
    <source>
        <dbReference type="EMBL" id="SEM86600.1"/>
    </source>
</evidence>
<dbReference type="InterPro" id="IPR051088">
    <property type="entry name" value="PTS_Sugar-EIIC/EIIB"/>
</dbReference>
<evidence type="ECO:0000256" key="1">
    <source>
        <dbReference type="SAM" id="Phobius"/>
    </source>
</evidence>
<dbReference type="Proteomes" id="UP000182089">
    <property type="component" value="Unassembled WGS sequence"/>
</dbReference>
<feature type="transmembrane region" description="Helical" evidence="1">
    <location>
        <begin position="254"/>
        <end position="276"/>
    </location>
</feature>
<keyword evidence="1" id="KW-1133">Transmembrane helix</keyword>
<keyword evidence="1" id="KW-0812">Transmembrane</keyword>
<protein>
    <submittedName>
        <fullName evidence="2">Phosphotransferase system cellobiose-specific component IIC</fullName>
    </submittedName>
</protein>